<dbReference type="Pfam" id="PF02311">
    <property type="entry name" value="AraC_binding"/>
    <property type="match status" value="1"/>
</dbReference>
<dbReference type="SMART" id="SM00342">
    <property type="entry name" value="HTH_ARAC"/>
    <property type="match status" value="1"/>
</dbReference>
<accession>A0A9D1WI28</accession>
<dbReference type="SUPFAM" id="SSF51215">
    <property type="entry name" value="Regulatory protein AraC"/>
    <property type="match status" value="1"/>
</dbReference>
<dbReference type="InterPro" id="IPR020449">
    <property type="entry name" value="Tscrpt_reg_AraC-type_HTH"/>
</dbReference>
<sequence length="312" mass="36984">MNKRKKKAKMEYRYYQMPPGSYIMALLGEKWIQYYGRDIDYLHFHNYLEIGYCYEGQGTMVFGEEEQRFSGKEFTVIPKNYPHTTNSDLDTVSCWEYLFIDVEGFLQQMYKDNSIFAERMIQRINTRALFLSEEKYPDLARLVRKILDIMRNTEEFYLEEAKGVLLALLVEISRMNRKESTVSNGSGVKLTVSISRVLDYISNHYMEPIKVKELADQIHISETHFRRLFSSYMNMGPLEYVNSVRIHTACEHLQKTDESITDIAHKCGYTTSSTFNRNFKQVMGVTPMEWRKRPENYEQQLLKFNIHSEEGW</sequence>
<dbReference type="EMBL" id="DXEX01000172">
    <property type="protein sequence ID" value="HIX59609.1"/>
    <property type="molecule type" value="Genomic_DNA"/>
</dbReference>
<organism evidence="5 6">
    <name type="scientific">Candidatus Blautia gallistercoris</name>
    <dbReference type="NCBI Taxonomy" id="2838490"/>
    <lineage>
        <taxon>Bacteria</taxon>
        <taxon>Bacillati</taxon>
        <taxon>Bacillota</taxon>
        <taxon>Clostridia</taxon>
        <taxon>Lachnospirales</taxon>
        <taxon>Lachnospiraceae</taxon>
        <taxon>Blautia</taxon>
    </lineage>
</organism>
<dbReference type="InterPro" id="IPR018062">
    <property type="entry name" value="HTH_AraC-typ_CS"/>
</dbReference>
<evidence type="ECO:0000256" key="1">
    <source>
        <dbReference type="ARBA" id="ARBA00023015"/>
    </source>
</evidence>
<dbReference type="PRINTS" id="PR00032">
    <property type="entry name" value="HTHARAC"/>
</dbReference>
<dbReference type="InterPro" id="IPR037923">
    <property type="entry name" value="HTH-like"/>
</dbReference>
<dbReference type="InterPro" id="IPR018060">
    <property type="entry name" value="HTH_AraC"/>
</dbReference>
<dbReference type="Gene3D" id="1.10.10.60">
    <property type="entry name" value="Homeodomain-like"/>
    <property type="match status" value="2"/>
</dbReference>
<dbReference type="PROSITE" id="PS01124">
    <property type="entry name" value="HTH_ARAC_FAMILY_2"/>
    <property type="match status" value="1"/>
</dbReference>
<evidence type="ECO:0000259" key="4">
    <source>
        <dbReference type="PROSITE" id="PS01124"/>
    </source>
</evidence>
<evidence type="ECO:0000313" key="6">
    <source>
        <dbReference type="Proteomes" id="UP000886817"/>
    </source>
</evidence>
<comment type="caution">
    <text evidence="5">The sequence shown here is derived from an EMBL/GenBank/DDBJ whole genome shotgun (WGS) entry which is preliminary data.</text>
</comment>
<dbReference type="AlphaFoldDB" id="A0A9D1WI28"/>
<reference evidence="5" key="2">
    <citation type="submission" date="2021-04" db="EMBL/GenBank/DDBJ databases">
        <authorList>
            <person name="Gilroy R."/>
        </authorList>
    </citation>
    <scope>NUCLEOTIDE SEQUENCE</scope>
    <source>
        <strain evidence="5">ChiSjej1B19-8411</strain>
    </source>
</reference>
<evidence type="ECO:0000256" key="3">
    <source>
        <dbReference type="ARBA" id="ARBA00023163"/>
    </source>
</evidence>
<dbReference type="InterPro" id="IPR014710">
    <property type="entry name" value="RmlC-like_jellyroll"/>
</dbReference>
<evidence type="ECO:0000313" key="5">
    <source>
        <dbReference type="EMBL" id="HIX59609.1"/>
    </source>
</evidence>
<keyword evidence="1" id="KW-0805">Transcription regulation</keyword>
<dbReference type="GO" id="GO:0003700">
    <property type="term" value="F:DNA-binding transcription factor activity"/>
    <property type="evidence" value="ECO:0007669"/>
    <property type="project" value="InterPro"/>
</dbReference>
<proteinExistence type="predicted"/>
<name>A0A9D1WI28_9FIRM</name>
<dbReference type="InterPro" id="IPR003313">
    <property type="entry name" value="AraC-bd"/>
</dbReference>
<reference evidence="5" key="1">
    <citation type="journal article" date="2021" name="PeerJ">
        <title>Extensive microbial diversity within the chicken gut microbiome revealed by metagenomics and culture.</title>
        <authorList>
            <person name="Gilroy R."/>
            <person name="Ravi A."/>
            <person name="Getino M."/>
            <person name="Pursley I."/>
            <person name="Horton D.L."/>
            <person name="Alikhan N.F."/>
            <person name="Baker D."/>
            <person name="Gharbi K."/>
            <person name="Hall N."/>
            <person name="Watson M."/>
            <person name="Adriaenssens E.M."/>
            <person name="Foster-Nyarko E."/>
            <person name="Jarju S."/>
            <person name="Secka A."/>
            <person name="Antonio M."/>
            <person name="Oren A."/>
            <person name="Chaudhuri R.R."/>
            <person name="La Ragione R."/>
            <person name="Hildebrand F."/>
            <person name="Pallen M.J."/>
        </authorList>
    </citation>
    <scope>NUCLEOTIDE SEQUENCE</scope>
    <source>
        <strain evidence="5">ChiSjej1B19-8411</strain>
    </source>
</reference>
<dbReference type="GO" id="GO:0043565">
    <property type="term" value="F:sequence-specific DNA binding"/>
    <property type="evidence" value="ECO:0007669"/>
    <property type="project" value="InterPro"/>
</dbReference>
<keyword evidence="2" id="KW-0238">DNA-binding</keyword>
<dbReference type="SUPFAM" id="SSF46689">
    <property type="entry name" value="Homeodomain-like"/>
    <property type="match status" value="2"/>
</dbReference>
<evidence type="ECO:0000256" key="2">
    <source>
        <dbReference type="ARBA" id="ARBA00023125"/>
    </source>
</evidence>
<dbReference type="PANTHER" id="PTHR43280">
    <property type="entry name" value="ARAC-FAMILY TRANSCRIPTIONAL REGULATOR"/>
    <property type="match status" value="1"/>
</dbReference>
<protein>
    <submittedName>
        <fullName evidence="5">AraC family transcriptional regulator</fullName>
    </submittedName>
</protein>
<dbReference type="Pfam" id="PF12833">
    <property type="entry name" value="HTH_18"/>
    <property type="match status" value="1"/>
</dbReference>
<dbReference type="CDD" id="cd02208">
    <property type="entry name" value="cupin_RmlC-like"/>
    <property type="match status" value="1"/>
</dbReference>
<gene>
    <name evidence="5" type="ORF">IAA45_07845</name>
</gene>
<dbReference type="PROSITE" id="PS00041">
    <property type="entry name" value="HTH_ARAC_FAMILY_1"/>
    <property type="match status" value="1"/>
</dbReference>
<dbReference type="PANTHER" id="PTHR43280:SF28">
    <property type="entry name" value="HTH-TYPE TRANSCRIPTIONAL ACTIVATOR RHAS"/>
    <property type="match status" value="1"/>
</dbReference>
<dbReference type="InterPro" id="IPR009057">
    <property type="entry name" value="Homeodomain-like_sf"/>
</dbReference>
<feature type="domain" description="HTH araC/xylS-type" evidence="4">
    <location>
        <begin position="195"/>
        <end position="293"/>
    </location>
</feature>
<dbReference type="Gene3D" id="2.60.120.10">
    <property type="entry name" value="Jelly Rolls"/>
    <property type="match status" value="1"/>
</dbReference>
<dbReference type="Proteomes" id="UP000886817">
    <property type="component" value="Unassembled WGS sequence"/>
</dbReference>
<keyword evidence="3" id="KW-0804">Transcription</keyword>